<dbReference type="PRINTS" id="PR00081">
    <property type="entry name" value="GDHRDH"/>
</dbReference>
<dbReference type="Pfam" id="PF13561">
    <property type="entry name" value="adh_short_C2"/>
    <property type="match status" value="1"/>
</dbReference>
<dbReference type="Gene3D" id="3.40.50.720">
    <property type="entry name" value="NAD(P)-binding Rossmann-like Domain"/>
    <property type="match status" value="1"/>
</dbReference>
<dbReference type="InterPro" id="IPR036291">
    <property type="entry name" value="NAD(P)-bd_dom_sf"/>
</dbReference>
<evidence type="ECO:0000256" key="1">
    <source>
        <dbReference type="ARBA" id="ARBA00023002"/>
    </source>
</evidence>
<keyword evidence="3" id="KW-1185">Reference proteome</keyword>
<sequence>MENQAIPTKAFTPITRTRSSCEHTSIHFLEQLLLLFQTSEMATENISFKDKVVLVTGSSSGMGLAMNLRFAKLGAKVVVQGRDEKKMADAAQQCTAASPLGYKPLQVKADVGVDADLINLVNKIIATYGRLDVLVNNAGVIALSPIDDPELMKKFDNQMKINVRAPVFLCSLCAPHLEKSKGNIVNISSGIGMRAFPGAIGYSVSKWAVMMITEGLALELGPKGVRVNTINPGFIENQAWHDKAGYGPEVGIAFKKGSPLGRNGTVPDIVNCVIFLASDLASYINAVAVPVDGGITKTIQGTSFD</sequence>
<protein>
    <submittedName>
        <fullName evidence="2">Uncharacterized protein</fullName>
    </submittedName>
</protein>
<evidence type="ECO:0000313" key="3">
    <source>
        <dbReference type="Proteomes" id="UP001642540"/>
    </source>
</evidence>
<dbReference type="PANTHER" id="PTHR43975">
    <property type="entry name" value="ZGC:101858"/>
    <property type="match status" value="1"/>
</dbReference>
<gene>
    <name evidence="2" type="ORF">ODALV1_LOCUS29275</name>
</gene>
<dbReference type="EMBL" id="CAXLJM020000151">
    <property type="protein sequence ID" value="CAL8143124.1"/>
    <property type="molecule type" value="Genomic_DNA"/>
</dbReference>
<dbReference type="PANTHER" id="PTHR43975:SF2">
    <property type="entry name" value="EG:BACR7A4.14 PROTEIN-RELATED"/>
    <property type="match status" value="1"/>
</dbReference>
<dbReference type="SUPFAM" id="SSF51735">
    <property type="entry name" value="NAD(P)-binding Rossmann-fold domains"/>
    <property type="match status" value="1"/>
</dbReference>
<comment type="caution">
    <text evidence="2">The sequence shown here is derived from an EMBL/GenBank/DDBJ whole genome shotgun (WGS) entry which is preliminary data.</text>
</comment>
<keyword evidence="1" id="KW-0560">Oxidoreductase</keyword>
<name>A0ABP1S3T8_9HEXA</name>
<accession>A0ABP1S3T8</accession>
<dbReference type="InterPro" id="IPR002347">
    <property type="entry name" value="SDR_fam"/>
</dbReference>
<evidence type="ECO:0000313" key="2">
    <source>
        <dbReference type="EMBL" id="CAL8143124.1"/>
    </source>
</evidence>
<proteinExistence type="predicted"/>
<dbReference type="InterPro" id="IPR020904">
    <property type="entry name" value="Sc_DH/Rdtase_CS"/>
</dbReference>
<dbReference type="PRINTS" id="PR00080">
    <property type="entry name" value="SDRFAMILY"/>
</dbReference>
<reference evidence="2 3" key="1">
    <citation type="submission" date="2024-08" db="EMBL/GenBank/DDBJ databases">
        <authorList>
            <person name="Cucini C."/>
            <person name="Frati F."/>
        </authorList>
    </citation>
    <scope>NUCLEOTIDE SEQUENCE [LARGE SCALE GENOMIC DNA]</scope>
</reference>
<organism evidence="2 3">
    <name type="scientific">Orchesella dallaii</name>
    <dbReference type="NCBI Taxonomy" id="48710"/>
    <lineage>
        <taxon>Eukaryota</taxon>
        <taxon>Metazoa</taxon>
        <taxon>Ecdysozoa</taxon>
        <taxon>Arthropoda</taxon>
        <taxon>Hexapoda</taxon>
        <taxon>Collembola</taxon>
        <taxon>Entomobryomorpha</taxon>
        <taxon>Entomobryoidea</taxon>
        <taxon>Orchesellidae</taxon>
        <taxon>Orchesellinae</taxon>
        <taxon>Orchesella</taxon>
    </lineage>
</organism>
<dbReference type="PROSITE" id="PS00061">
    <property type="entry name" value="ADH_SHORT"/>
    <property type="match status" value="1"/>
</dbReference>
<dbReference type="Proteomes" id="UP001642540">
    <property type="component" value="Unassembled WGS sequence"/>
</dbReference>